<evidence type="ECO:0000259" key="2">
    <source>
        <dbReference type="PROSITE" id="PS50994"/>
    </source>
</evidence>
<dbReference type="InterPro" id="IPR012337">
    <property type="entry name" value="RNaseH-like_sf"/>
</dbReference>
<dbReference type="PANTHER" id="PTHR46889">
    <property type="entry name" value="TRANSPOSASE INSF FOR INSERTION SEQUENCE IS3B-RELATED"/>
    <property type="match status" value="1"/>
</dbReference>
<dbReference type="NCBIfam" id="NF033516">
    <property type="entry name" value="transpos_IS3"/>
    <property type="match status" value="1"/>
</dbReference>
<comment type="function">
    <text evidence="1">Involved in the transposition of the insertion sequence.</text>
</comment>
<dbReference type="InterPro" id="IPR050900">
    <property type="entry name" value="Transposase_IS3/IS150/IS904"/>
</dbReference>
<feature type="domain" description="Integrase catalytic" evidence="2">
    <location>
        <begin position="132"/>
        <end position="210"/>
    </location>
</feature>
<dbReference type="GO" id="GO:0003676">
    <property type="term" value="F:nucleic acid binding"/>
    <property type="evidence" value="ECO:0007669"/>
    <property type="project" value="InterPro"/>
</dbReference>
<evidence type="ECO:0000313" key="4">
    <source>
        <dbReference type="Proteomes" id="UP001077662"/>
    </source>
</evidence>
<dbReference type="EMBL" id="JAPTNE010000110">
    <property type="protein sequence ID" value="MCZ0810518.1"/>
    <property type="molecule type" value="Genomic_DNA"/>
</dbReference>
<name>A0AAP3DLV2_BRELA</name>
<dbReference type="GO" id="GO:0015074">
    <property type="term" value="P:DNA integration"/>
    <property type="evidence" value="ECO:0007669"/>
    <property type="project" value="InterPro"/>
</dbReference>
<gene>
    <name evidence="3" type="ORF">O0554_27195</name>
</gene>
<dbReference type="InterPro" id="IPR048020">
    <property type="entry name" value="Transpos_IS3"/>
</dbReference>
<dbReference type="Gene3D" id="3.30.420.10">
    <property type="entry name" value="Ribonuclease H-like superfamily/Ribonuclease H"/>
    <property type="match status" value="1"/>
</dbReference>
<accession>A0AAP3DLV2</accession>
<dbReference type="InterPro" id="IPR036397">
    <property type="entry name" value="RNaseH_sf"/>
</dbReference>
<comment type="caution">
    <text evidence="3">The sequence shown here is derived from an EMBL/GenBank/DDBJ whole genome shotgun (WGS) entry which is preliminary data.</text>
</comment>
<dbReference type="PROSITE" id="PS50994">
    <property type="entry name" value="INTEGRASE"/>
    <property type="match status" value="1"/>
</dbReference>
<proteinExistence type="predicted"/>
<dbReference type="Proteomes" id="UP001077662">
    <property type="component" value="Unassembled WGS sequence"/>
</dbReference>
<dbReference type="SUPFAM" id="SSF53098">
    <property type="entry name" value="Ribonuclease H-like"/>
    <property type="match status" value="1"/>
</dbReference>
<dbReference type="InterPro" id="IPR001584">
    <property type="entry name" value="Integrase_cat-core"/>
</dbReference>
<feature type="non-terminal residue" evidence="3">
    <location>
        <position position="210"/>
    </location>
</feature>
<dbReference type="InterPro" id="IPR025948">
    <property type="entry name" value="HTH-like_dom"/>
</dbReference>
<dbReference type="RefSeq" id="WP_258435144.1">
    <property type="nucleotide sequence ID" value="NZ_JANSGW010000110.1"/>
</dbReference>
<dbReference type="AlphaFoldDB" id="A0AAP3DLV2"/>
<dbReference type="Pfam" id="PF13276">
    <property type="entry name" value="HTH_21"/>
    <property type="match status" value="1"/>
</dbReference>
<organism evidence="3 4">
    <name type="scientific">Brevibacillus laterosporus</name>
    <name type="common">Bacillus laterosporus</name>
    <dbReference type="NCBI Taxonomy" id="1465"/>
    <lineage>
        <taxon>Bacteria</taxon>
        <taxon>Bacillati</taxon>
        <taxon>Bacillota</taxon>
        <taxon>Bacilli</taxon>
        <taxon>Bacillales</taxon>
        <taxon>Paenibacillaceae</taxon>
        <taxon>Brevibacillus</taxon>
    </lineage>
</organism>
<dbReference type="PANTHER" id="PTHR46889:SF4">
    <property type="entry name" value="TRANSPOSASE INSO FOR INSERTION SEQUENCE ELEMENT IS911B-RELATED"/>
    <property type="match status" value="1"/>
</dbReference>
<reference evidence="3" key="1">
    <citation type="submission" date="2022-09" db="EMBL/GenBank/DDBJ databases">
        <title>Genome analysis and characterization of larvicidal activity of Brevibacillus strains.</title>
        <authorList>
            <person name="Patrusheva E.V."/>
            <person name="Izotova A.O."/>
            <person name="Toshchakov S.V."/>
            <person name="Sineoky S.P."/>
        </authorList>
    </citation>
    <scope>NUCLEOTIDE SEQUENCE</scope>
    <source>
        <strain evidence="3">VKPM_B-13247</strain>
    </source>
</reference>
<protein>
    <submittedName>
        <fullName evidence="3">IS3 family transposase</fullName>
    </submittedName>
</protein>
<evidence type="ECO:0000256" key="1">
    <source>
        <dbReference type="ARBA" id="ARBA00002286"/>
    </source>
</evidence>
<dbReference type="Pfam" id="PF00665">
    <property type="entry name" value="rve"/>
    <property type="match status" value="1"/>
</dbReference>
<evidence type="ECO:0000313" key="3">
    <source>
        <dbReference type="EMBL" id="MCZ0810518.1"/>
    </source>
</evidence>
<sequence>MLTSVRLQNKYRAIQDLHANENLPVILLCEIAGVSRAAYYKWLQRTPTARELENEAILQDIQAIYARVGGIYGYRRMQLNINRLYHKKFNHKRIYRLMNIVGLQSVIRRKRKRYVPSSAQYVAENRLNREFTSSKPNKKWVTDVTEFKLGNGRKTYLSAILDLYDGSIISYVLGHSNNNKLVFRTLDQAITILKEDEHPLIHSDRGYQYT</sequence>